<keyword evidence="5 7" id="KW-1133">Transmembrane helix</keyword>
<keyword evidence="3" id="KW-0813">Transport</keyword>
<feature type="transmembrane region" description="Helical" evidence="7">
    <location>
        <begin position="104"/>
        <end position="122"/>
    </location>
</feature>
<feature type="transmembrane region" description="Helical" evidence="7">
    <location>
        <begin position="7"/>
        <end position="32"/>
    </location>
</feature>
<dbReference type="PANTHER" id="PTHR48020">
    <property type="entry name" value="PROTON MYO-INOSITOL COTRANSPORTER"/>
    <property type="match status" value="1"/>
</dbReference>
<protein>
    <submittedName>
        <fullName evidence="9">MFS transporter</fullName>
    </submittedName>
</protein>
<dbReference type="PROSITE" id="PS50850">
    <property type="entry name" value="MFS"/>
    <property type="match status" value="1"/>
</dbReference>
<dbReference type="InterPro" id="IPR003663">
    <property type="entry name" value="Sugar/inositol_transpt"/>
</dbReference>
<dbReference type="RefSeq" id="WP_322607614.1">
    <property type="nucleotide sequence ID" value="NZ_JARVCO010000004.1"/>
</dbReference>
<dbReference type="Proteomes" id="UP001290861">
    <property type="component" value="Unassembled WGS sequence"/>
</dbReference>
<evidence type="ECO:0000313" key="10">
    <source>
        <dbReference type="Proteomes" id="UP001290861"/>
    </source>
</evidence>
<comment type="subcellular location">
    <subcellularLocation>
        <location evidence="1">Membrane</location>
        <topology evidence="1">Multi-pass membrane protein</topology>
    </subcellularLocation>
</comment>
<evidence type="ECO:0000256" key="5">
    <source>
        <dbReference type="ARBA" id="ARBA00022989"/>
    </source>
</evidence>
<dbReference type="PANTHER" id="PTHR48020:SF12">
    <property type="entry name" value="PROTON MYO-INOSITOL COTRANSPORTER"/>
    <property type="match status" value="1"/>
</dbReference>
<evidence type="ECO:0000259" key="8">
    <source>
        <dbReference type="PROSITE" id="PS50850"/>
    </source>
</evidence>
<feature type="transmembrane region" description="Helical" evidence="7">
    <location>
        <begin position="451"/>
        <end position="471"/>
    </location>
</feature>
<evidence type="ECO:0000313" key="9">
    <source>
        <dbReference type="EMBL" id="MDZ8117812.1"/>
    </source>
</evidence>
<feature type="transmembrane region" description="Helical" evidence="7">
    <location>
        <begin position="134"/>
        <end position="155"/>
    </location>
</feature>
<dbReference type="InterPro" id="IPR005829">
    <property type="entry name" value="Sugar_transporter_CS"/>
</dbReference>
<feature type="transmembrane region" description="Helical" evidence="7">
    <location>
        <begin position="175"/>
        <end position="197"/>
    </location>
</feature>
<dbReference type="EMBL" id="JARVCO010000004">
    <property type="protein sequence ID" value="MDZ8117812.1"/>
    <property type="molecule type" value="Genomic_DNA"/>
</dbReference>
<dbReference type="Gene3D" id="1.20.1250.20">
    <property type="entry name" value="MFS general substrate transporter like domains"/>
    <property type="match status" value="2"/>
</dbReference>
<proteinExistence type="inferred from homology"/>
<dbReference type="InterPro" id="IPR005828">
    <property type="entry name" value="MFS_sugar_transport-like"/>
</dbReference>
<comment type="similarity">
    <text evidence="2">Belongs to the major facilitator superfamily. Sugar transporter (TC 2.A.1.1) family.</text>
</comment>
<feature type="transmembrane region" description="Helical" evidence="7">
    <location>
        <begin position="44"/>
        <end position="64"/>
    </location>
</feature>
<organism evidence="9 10">
    <name type="scientific">Pontiella agarivorans</name>
    <dbReference type="NCBI Taxonomy" id="3038953"/>
    <lineage>
        <taxon>Bacteria</taxon>
        <taxon>Pseudomonadati</taxon>
        <taxon>Kiritimatiellota</taxon>
        <taxon>Kiritimatiellia</taxon>
        <taxon>Kiritimatiellales</taxon>
        <taxon>Pontiellaceae</taxon>
        <taxon>Pontiella</taxon>
    </lineage>
</organism>
<feature type="transmembrane region" description="Helical" evidence="7">
    <location>
        <begin position="416"/>
        <end position="439"/>
    </location>
</feature>
<evidence type="ECO:0000256" key="7">
    <source>
        <dbReference type="SAM" id="Phobius"/>
    </source>
</evidence>
<feature type="transmembrane region" description="Helical" evidence="7">
    <location>
        <begin position="328"/>
        <end position="347"/>
    </location>
</feature>
<evidence type="ECO:0000256" key="4">
    <source>
        <dbReference type="ARBA" id="ARBA00022692"/>
    </source>
</evidence>
<reference evidence="9 10" key="1">
    <citation type="journal article" date="2024" name="Appl. Environ. Microbiol.">
        <title>Pontiella agarivorans sp. nov., a novel marine anaerobic bacterium capable of degrading macroalgal polysaccharides and fixing nitrogen.</title>
        <authorList>
            <person name="Liu N."/>
            <person name="Kivenson V."/>
            <person name="Peng X."/>
            <person name="Cui Z."/>
            <person name="Lankiewicz T.S."/>
            <person name="Gosselin K.M."/>
            <person name="English C.J."/>
            <person name="Blair E.M."/>
            <person name="O'Malley M.A."/>
            <person name="Valentine D.L."/>
        </authorList>
    </citation>
    <scope>NUCLEOTIDE SEQUENCE [LARGE SCALE GENOMIC DNA]</scope>
    <source>
        <strain evidence="9 10">NLcol2</strain>
    </source>
</reference>
<keyword evidence="4 7" id="KW-0812">Transmembrane</keyword>
<dbReference type="InterPro" id="IPR050814">
    <property type="entry name" value="Myo-inositol_Transporter"/>
</dbReference>
<gene>
    <name evidence="9" type="ORF">P9H32_04170</name>
</gene>
<dbReference type="InterPro" id="IPR020846">
    <property type="entry name" value="MFS_dom"/>
</dbReference>
<dbReference type="PROSITE" id="PS00216">
    <property type="entry name" value="SUGAR_TRANSPORT_1"/>
    <property type="match status" value="1"/>
</dbReference>
<evidence type="ECO:0000256" key="6">
    <source>
        <dbReference type="ARBA" id="ARBA00023136"/>
    </source>
</evidence>
<feature type="domain" description="Major facilitator superfamily (MFS) profile" evidence="8">
    <location>
        <begin position="10"/>
        <end position="506"/>
    </location>
</feature>
<dbReference type="Pfam" id="PF00083">
    <property type="entry name" value="Sugar_tr"/>
    <property type="match status" value="2"/>
</dbReference>
<dbReference type="InterPro" id="IPR036259">
    <property type="entry name" value="MFS_trans_sf"/>
</dbReference>
<evidence type="ECO:0000256" key="2">
    <source>
        <dbReference type="ARBA" id="ARBA00010992"/>
    </source>
</evidence>
<feature type="transmembrane region" description="Helical" evidence="7">
    <location>
        <begin position="76"/>
        <end position="98"/>
    </location>
</feature>
<feature type="transmembrane region" description="Helical" evidence="7">
    <location>
        <begin position="483"/>
        <end position="502"/>
    </location>
</feature>
<accession>A0ABU5MUK2</accession>
<keyword evidence="10" id="KW-1185">Reference proteome</keyword>
<evidence type="ECO:0000256" key="3">
    <source>
        <dbReference type="ARBA" id="ARBA00022448"/>
    </source>
</evidence>
<sequence>MNKQVKAFIFAIVVALGGFVFGLDAAVISGTVGFVTEQFGLSELQVGILVSSPAFGVLFALLAAGPLCNKIGRKKTLIIIAGMYWISAVTSALAPNYIGLVCARILGGLAFTSITVSAMYIGEIAPPKWRGKLVSVNQMNIVLGLTAAYFVNYLLVKATDTEAAWAVKLNMEQHIWRYMLGSEIVPALVWLVALFFVPESPRWLVYRGRIEEAKLIMHRITSDDEIGEQIAAMEESLHRGDEELSAMSQIKELCHKRMRIAVIVAIIISIAQQLSGINAILFYAPTVFEQLGGGTNTAFQQTVWVGLVSVVFTLAAILLVDKLGRRPMILFGLLWVMVSHLICAYGFKTATYTLSPEAVQELPAEVDSAALVPMVGKTFDSDIAFKDALIEVLGAEPARTHAAAIIAESASMNAGLILGGILSFIAAFHFSIGPLMWVLFSELFPTSLRGVAIPFFALVSSTISAAVQFMFPWQLANMGGTSIFLFYAIVGAAGCAAIWPFLPETKNLSIEEIQLQLEKKTL</sequence>
<evidence type="ECO:0000256" key="1">
    <source>
        <dbReference type="ARBA" id="ARBA00004141"/>
    </source>
</evidence>
<feature type="transmembrane region" description="Helical" evidence="7">
    <location>
        <begin position="303"/>
        <end position="321"/>
    </location>
</feature>
<feature type="transmembrane region" description="Helical" evidence="7">
    <location>
        <begin position="260"/>
        <end position="283"/>
    </location>
</feature>
<dbReference type="SUPFAM" id="SSF103473">
    <property type="entry name" value="MFS general substrate transporter"/>
    <property type="match status" value="1"/>
</dbReference>
<keyword evidence="6 7" id="KW-0472">Membrane</keyword>
<comment type="caution">
    <text evidence="9">The sequence shown here is derived from an EMBL/GenBank/DDBJ whole genome shotgun (WGS) entry which is preliminary data.</text>
</comment>
<dbReference type="PRINTS" id="PR00171">
    <property type="entry name" value="SUGRTRNSPORT"/>
</dbReference>
<name>A0ABU5MUK2_9BACT</name>